<reference evidence="2 3" key="2">
    <citation type="submission" date="2024-01" db="EMBL/GenBank/DDBJ databases">
        <authorList>
            <person name="Xie X."/>
        </authorList>
    </citation>
    <scope>NUCLEOTIDE SEQUENCE [LARGE SCALE GENOMIC DNA]</scope>
    <source>
        <strain evidence="2">SCUT-1</strain>
    </source>
</reference>
<dbReference type="Proteomes" id="UP001308005">
    <property type="component" value="Unassembled WGS sequence"/>
</dbReference>
<comment type="caution">
    <text evidence="2">The sequence shown here is derived from an EMBL/GenBank/DDBJ whole genome shotgun (WGS) entry which is preliminary data.</text>
</comment>
<evidence type="ECO:0000313" key="3">
    <source>
        <dbReference type="Proteomes" id="UP001308005"/>
    </source>
</evidence>
<dbReference type="EMBL" id="JAYMYJ010000093">
    <property type="protein sequence ID" value="MEB4591247.1"/>
    <property type="molecule type" value="Genomic_DNA"/>
</dbReference>
<name>A0ABU6CYU5_9GAMM</name>
<dbReference type="RefSeq" id="WP_324694711.1">
    <property type="nucleotide sequence ID" value="NZ_JAYMYJ010000093.1"/>
</dbReference>
<dbReference type="GO" id="GO:0016740">
    <property type="term" value="F:transferase activity"/>
    <property type="evidence" value="ECO:0007669"/>
    <property type="project" value="UniProtKB-KW"/>
</dbReference>
<accession>A0ABU6CYU5</accession>
<evidence type="ECO:0000313" key="2">
    <source>
        <dbReference type="EMBL" id="MEB4591247.1"/>
    </source>
</evidence>
<sequence>MSSTIQDKQFLFIIGAPRSGTTWLQIMLGEHPQVCTSVELTLFDRYIGQWMETWRHEVENAHRPGLNLFWTEQEFHGFLQDFIYKTYERALATKPEATHVLDKRPSYSEHVETIQTLLPNARFIHIIRDGRDVATSMMAAARDFWFQTDTMQKAATRWDEKVRQAQVASRFAGQYLEIRYEDLLEDGVATLKKVFDFCNLPITEAQVGDILEQQAFEKLQSSRKSASSEYKMPPGFYRKGKAGNWQEELSAAQQQQFDDIAGELLRELGYAGDNWVTQTSKEVANP</sequence>
<reference evidence="3" key="1">
    <citation type="submission" date="2023-07" db="EMBL/GenBank/DDBJ databases">
        <title>The carbon used by Thiothrix.</title>
        <authorList>
            <person name="Chen L."/>
        </authorList>
    </citation>
    <scope>NUCLEOTIDE SEQUENCE [LARGE SCALE GENOMIC DNA]</scope>
</reference>
<protein>
    <submittedName>
        <fullName evidence="2">Sulfotransferase</fullName>
        <ecNumber evidence="2">2.8.2.-</ecNumber>
    </submittedName>
</protein>
<dbReference type="PANTHER" id="PTHR12788">
    <property type="entry name" value="PROTEIN-TYROSINE SULFOTRANSFERASE 2"/>
    <property type="match status" value="1"/>
</dbReference>
<organism evidence="2 3">
    <name type="scientific">Candidatus Thiothrix phosphatis</name>
    <dbReference type="NCBI Taxonomy" id="3112415"/>
    <lineage>
        <taxon>Bacteria</taxon>
        <taxon>Pseudomonadati</taxon>
        <taxon>Pseudomonadota</taxon>
        <taxon>Gammaproteobacteria</taxon>
        <taxon>Thiotrichales</taxon>
        <taxon>Thiotrichaceae</taxon>
        <taxon>Thiothrix</taxon>
    </lineage>
</organism>
<dbReference type="PANTHER" id="PTHR12788:SF10">
    <property type="entry name" value="PROTEIN-TYROSINE SULFOTRANSFERASE"/>
    <property type="match status" value="1"/>
</dbReference>
<evidence type="ECO:0000256" key="1">
    <source>
        <dbReference type="ARBA" id="ARBA00022679"/>
    </source>
</evidence>
<dbReference type="Pfam" id="PF13469">
    <property type="entry name" value="Sulfotransfer_3"/>
    <property type="match status" value="1"/>
</dbReference>
<keyword evidence="1 2" id="KW-0808">Transferase</keyword>
<dbReference type="SUPFAM" id="SSF52540">
    <property type="entry name" value="P-loop containing nucleoside triphosphate hydrolases"/>
    <property type="match status" value="1"/>
</dbReference>
<keyword evidence="3" id="KW-1185">Reference proteome</keyword>
<dbReference type="EC" id="2.8.2.-" evidence="2"/>
<dbReference type="Gene3D" id="3.40.50.300">
    <property type="entry name" value="P-loop containing nucleotide triphosphate hydrolases"/>
    <property type="match status" value="1"/>
</dbReference>
<dbReference type="InterPro" id="IPR027417">
    <property type="entry name" value="P-loop_NTPase"/>
</dbReference>
<dbReference type="InterPro" id="IPR026634">
    <property type="entry name" value="TPST-like"/>
</dbReference>
<proteinExistence type="predicted"/>
<gene>
    <name evidence="2" type="ORF">VSS37_09685</name>
</gene>